<dbReference type="SUPFAM" id="SSF52833">
    <property type="entry name" value="Thioredoxin-like"/>
    <property type="match status" value="1"/>
</dbReference>
<evidence type="ECO:0000313" key="3">
    <source>
        <dbReference type="Proteomes" id="UP000054928"/>
    </source>
</evidence>
<dbReference type="Pfam" id="PF13905">
    <property type="entry name" value="Thioredoxin_8"/>
    <property type="match status" value="1"/>
</dbReference>
<dbReference type="Proteomes" id="UP000054928">
    <property type="component" value="Unassembled WGS sequence"/>
</dbReference>
<dbReference type="OMA" id="CAKAEEN"/>
<proteinExistence type="predicted"/>
<evidence type="ECO:0000259" key="1">
    <source>
        <dbReference type="Pfam" id="PF13905"/>
    </source>
</evidence>
<dbReference type="STRING" id="4781.A0A0P1AV70"/>
<sequence>MLLLQGVTLTNANGEIVQGEALDCRAFQPKLNKFYDAAGDNLDIVFVGSDATAEDQFIHLKDKQGPWWMVPFEGDTRTRLKRFFGVCAKAEENDLIPISRCGGIPTLIVIRSDGEVVDFHAANTVERDGIKALTKWRELMTSK</sequence>
<dbReference type="GO" id="GO:0045494">
    <property type="term" value="P:photoreceptor cell maintenance"/>
    <property type="evidence" value="ECO:0007669"/>
    <property type="project" value="InterPro"/>
</dbReference>
<dbReference type="InterPro" id="IPR029519">
    <property type="entry name" value="RdCVF2"/>
</dbReference>
<dbReference type="AlphaFoldDB" id="A0A0P1AV70"/>
<dbReference type="Gene3D" id="3.40.30.10">
    <property type="entry name" value="Glutaredoxin"/>
    <property type="match status" value="1"/>
</dbReference>
<dbReference type="PANTHER" id="PTHR46762:SF1">
    <property type="entry name" value="NUCLEOREDOXIN-LIKE PROTEIN 2"/>
    <property type="match status" value="1"/>
</dbReference>
<organism evidence="2 3">
    <name type="scientific">Plasmopara halstedii</name>
    <name type="common">Downy mildew of sunflower</name>
    <dbReference type="NCBI Taxonomy" id="4781"/>
    <lineage>
        <taxon>Eukaryota</taxon>
        <taxon>Sar</taxon>
        <taxon>Stramenopiles</taxon>
        <taxon>Oomycota</taxon>
        <taxon>Peronosporomycetes</taxon>
        <taxon>Peronosporales</taxon>
        <taxon>Peronosporaceae</taxon>
        <taxon>Plasmopara</taxon>
    </lineage>
</organism>
<name>A0A0P1AV70_PLAHL</name>
<evidence type="ECO:0000313" key="2">
    <source>
        <dbReference type="EMBL" id="CEG45353.1"/>
    </source>
</evidence>
<dbReference type="PANTHER" id="PTHR46762">
    <property type="entry name" value="NUCLEOREDOXIN-LIKE PROTEIN 2"/>
    <property type="match status" value="1"/>
</dbReference>
<feature type="domain" description="Thioredoxin-like fold" evidence="1">
    <location>
        <begin position="23"/>
        <end position="116"/>
    </location>
</feature>
<dbReference type="OrthoDB" id="189920at2759"/>
<keyword evidence="3" id="KW-1185">Reference proteome</keyword>
<dbReference type="InterPro" id="IPR036249">
    <property type="entry name" value="Thioredoxin-like_sf"/>
</dbReference>
<dbReference type="RefSeq" id="XP_024581722.1">
    <property type="nucleotide sequence ID" value="XM_024716088.1"/>
</dbReference>
<dbReference type="GeneID" id="36396712"/>
<reference evidence="3" key="1">
    <citation type="submission" date="2014-09" db="EMBL/GenBank/DDBJ databases">
        <authorList>
            <person name="Sharma Rahul"/>
            <person name="Thines Marco"/>
        </authorList>
    </citation>
    <scope>NUCLEOTIDE SEQUENCE [LARGE SCALE GENOMIC DNA]</scope>
</reference>
<accession>A0A0P1AV70</accession>
<dbReference type="EMBL" id="CCYD01001572">
    <property type="protein sequence ID" value="CEG45353.1"/>
    <property type="molecule type" value="Genomic_DNA"/>
</dbReference>
<dbReference type="InterPro" id="IPR012336">
    <property type="entry name" value="Thioredoxin-like_fold"/>
</dbReference>
<protein>
    <submittedName>
        <fullName evidence="2">Thioredoxin, nucleoredoxin and related proteins</fullName>
    </submittedName>
</protein>